<dbReference type="Pfam" id="PF03958">
    <property type="entry name" value="Secretin_N"/>
    <property type="match status" value="3"/>
</dbReference>
<evidence type="ECO:0000256" key="6">
    <source>
        <dbReference type="ARBA" id="ARBA00022729"/>
    </source>
</evidence>
<dbReference type="InterPro" id="IPR038591">
    <property type="entry name" value="NolW-like_sf"/>
</dbReference>
<dbReference type="KEGG" id="dat:HRM2_11310"/>
<accession>C0QLT7</accession>
<dbReference type="eggNOG" id="COG4796">
    <property type="taxonomic scope" value="Bacteria"/>
</dbReference>
<dbReference type="PANTHER" id="PTHR30332:SF24">
    <property type="entry name" value="SECRETIN GSPD-RELATED"/>
    <property type="match status" value="1"/>
</dbReference>
<evidence type="ECO:0000256" key="3">
    <source>
        <dbReference type="ARBA" id="ARBA00022448"/>
    </source>
</evidence>
<sequence length="653" mass="71318">MFSNKLAVLPFLATLAIILFSPLLHQLPQAQSADANIAENHISIDFNNVDINVFIKFISELTGRNFVVDRRVKGNVTIISPSKISVKEAYGVFESVLSINGFTAVEAGQVIKIIPSPDARSENIDTRISKGGESPKDRVVTRIIALKYAEADELKKLFTPLISKGSVALSYSDTNTLIITDTLSNIERLLTIIEAVDVMGIGKTISVIPVENADAAKLVKNLSTIFTARTRTGKGKADVDMIVKFVADERTNSIVALASDIETDRIKRLVSLLDKKIPRGDEKIRVYYLEHATAEDLAKVLQEMPVKKSAQSTEGKKTAPVISDMVKIMADKATNSLIIMAEKEDYPVLEEVIHKLDIPRAMVYIECLIMEVNVESGFELGTQWQIGDGYDTDSDGNDQGVYFGSFKGSDGGSFTSAAAGGLGSGFSAGIMGKSITIGGVSFPTLGAVIQAYQSDKDSHILSTPQILTTDNEEATLTIGKNVPYQTRSSVDNDTTLTTSSYNSYEYKDVGITLKITPQISKDRLVRLNVYQEITKLDSSASQSTDRPTTLKRKIETTLIVEDGNTVVIGGLIDETLSSSEYKVPCLGDIPGLSYLFKTTSTGDEKTNLYVFLTPRVVKNPLEASELYKIKRKAIDEVRQQGEIKLYQTPGDKE</sequence>
<proteinExistence type="inferred from homology"/>
<dbReference type="InterPro" id="IPR005644">
    <property type="entry name" value="NolW-like"/>
</dbReference>
<dbReference type="EMBL" id="CP001087">
    <property type="protein sequence ID" value="ACN14243.1"/>
    <property type="molecule type" value="Genomic_DNA"/>
</dbReference>
<keyword evidence="7" id="KW-0653">Protein transport</keyword>
<dbReference type="Gene3D" id="3.30.1370.120">
    <property type="match status" value="3"/>
</dbReference>
<evidence type="ECO:0000259" key="11">
    <source>
        <dbReference type="Pfam" id="PF00263"/>
    </source>
</evidence>
<dbReference type="GO" id="GO:0009279">
    <property type="term" value="C:cell outer membrane"/>
    <property type="evidence" value="ECO:0007669"/>
    <property type="project" value="UniProtKB-SubCell"/>
</dbReference>
<dbReference type="InterPro" id="IPR013356">
    <property type="entry name" value="T2SS_GspD"/>
</dbReference>
<keyword evidence="6" id="KW-0732">Signal</keyword>
<comment type="subcellular location">
    <subcellularLocation>
        <location evidence="1 10">Cell outer membrane</location>
    </subcellularLocation>
</comment>
<dbReference type="STRING" id="177437.HRM2_11310"/>
<keyword evidence="3 10" id="KW-0813">Transport</keyword>
<dbReference type="RefSeq" id="WP_015903032.1">
    <property type="nucleotide sequence ID" value="NC_012108.1"/>
</dbReference>
<keyword evidence="4" id="KW-1134">Transmembrane beta strand</keyword>
<feature type="domain" description="Type II/III secretion system secretin-like" evidence="11">
    <location>
        <begin position="451"/>
        <end position="618"/>
    </location>
</feature>
<evidence type="ECO:0000256" key="8">
    <source>
        <dbReference type="ARBA" id="ARBA00023136"/>
    </source>
</evidence>
<evidence type="ECO:0000256" key="10">
    <source>
        <dbReference type="RuleBase" id="RU004004"/>
    </source>
</evidence>
<dbReference type="Pfam" id="PF21305">
    <property type="entry name" value="type_II_gspD_N0"/>
    <property type="match status" value="1"/>
</dbReference>
<keyword evidence="9" id="KW-0998">Cell outer membrane</keyword>
<evidence type="ECO:0000256" key="4">
    <source>
        <dbReference type="ARBA" id="ARBA00022452"/>
    </source>
</evidence>
<dbReference type="Proteomes" id="UP000000442">
    <property type="component" value="Chromosome"/>
</dbReference>
<evidence type="ECO:0000256" key="9">
    <source>
        <dbReference type="ARBA" id="ARBA00023237"/>
    </source>
</evidence>
<evidence type="ECO:0000259" key="12">
    <source>
        <dbReference type="Pfam" id="PF03958"/>
    </source>
</evidence>
<evidence type="ECO:0000256" key="2">
    <source>
        <dbReference type="ARBA" id="ARBA00006980"/>
    </source>
</evidence>
<dbReference type="Pfam" id="PF00263">
    <property type="entry name" value="Secretin"/>
    <property type="match status" value="1"/>
</dbReference>
<dbReference type="InterPro" id="IPR001775">
    <property type="entry name" value="GspD/PilQ"/>
</dbReference>
<dbReference type="eggNOG" id="COG1450">
    <property type="taxonomic scope" value="Bacteria"/>
</dbReference>
<feature type="domain" description="NolW-like" evidence="12">
    <location>
        <begin position="141"/>
        <end position="198"/>
    </location>
</feature>
<dbReference type="InterPro" id="IPR050810">
    <property type="entry name" value="Bact_Secretion_Sys_Channel"/>
</dbReference>
<organism evidence="14 15">
    <name type="scientific">Desulforapulum autotrophicum (strain ATCC 43914 / DSM 3382 / VKM B-1955 / HRM2)</name>
    <name type="common">Desulfobacterium autotrophicum</name>
    <dbReference type="NCBI Taxonomy" id="177437"/>
    <lineage>
        <taxon>Bacteria</taxon>
        <taxon>Pseudomonadati</taxon>
        <taxon>Thermodesulfobacteriota</taxon>
        <taxon>Desulfobacteria</taxon>
        <taxon>Desulfobacterales</taxon>
        <taxon>Desulfobacteraceae</taxon>
        <taxon>Desulforapulum</taxon>
    </lineage>
</organism>
<dbReference type="NCBIfam" id="TIGR02517">
    <property type="entry name" value="type_II_gspD"/>
    <property type="match status" value="1"/>
</dbReference>
<feature type="domain" description="NolW-like" evidence="12">
    <location>
        <begin position="206"/>
        <end position="277"/>
    </location>
</feature>
<reference evidence="14 15" key="1">
    <citation type="journal article" date="2009" name="Environ. Microbiol.">
        <title>Genome sequence of Desulfobacterium autotrophicum HRM2, a marine sulfate reducer oxidizing organic carbon completely to carbon dioxide.</title>
        <authorList>
            <person name="Strittmatter A.W."/>
            <person name="Liesegang H."/>
            <person name="Rabus R."/>
            <person name="Decker I."/>
            <person name="Amann J."/>
            <person name="Andres S."/>
            <person name="Henne A."/>
            <person name="Fricke W.F."/>
            <person name="Martinez-Arias R."/>
            <person name="Bartels D."/>
            <person name="Goesmann A."/>
            <person name="Krause L."/>
            <person name="Puehler A."/>
            <person name="Klenk H.P."/>
            <person name="Richter M."/>
            <person name="Schuler M."/>
            <person name="Gloeckner F.O."/>
            <person name="Meyerdierks A."/>
            <person name="Gottschalk G."/>
            <person name="Amann R."/>
        </authorList>
    </citation>
    <scope>NUCLEOTIDE SEQUENCE [LARGE SCALE GENOMIC DNA]</scope>
    <source>
        <strain evidence="15">ATCC 43914 / DSM 3382 / HRM2</strain>
    </source>
</reference>
<dbReference type="OrthoDB" id="9775455at2"/>
<dbReference type="HOGENOM" id="CLU_006756_1_0_7"/>
<evidence type="ECO:0000313" key="15">
    <source>
        <dbReference type="Proteomes" id="UP000000442"/>
    </source>
</evidence>
<keyword evidence="8" id="KW-0472">Membrane</keyword>
<evidence type="ECO:0000256" key="7">
    <source>
        <dbReference type="ARBA" id="ARBA00022927"/>
    </source>
</evidence>
<dbReference type="PRINTS" id="PR00811">
    <property type="entry name" value="BCTERIALGSPD"/>
</dbReference>
<evidence type="ECO:0000313" key="14">
    <source>
        <dbReference type="EMBL" id="ACN14243.1"/>
    </source>
</evidence>
<keyword evidence="5" id="KW-0812">Transmembrane</keyword>
<dbReference type="GO" id="GO:0015627">
    <property type="term" value="C:type II protein secretion system complex"/>
    <property type="evidence" value="ECO:0007669"/>
    <property type="project" value="InterPro"/>
</dbReference>
<evidence type="ECO:0000256" key="5">
    <source>
        <dbReference type="ARBA" id="ARBA00022692"/>
    </source>
</evidence>
<dbReference type="InterPro" id="IPR004846">
    <property type="entry name" value="T2SS/T3SS_dom"/>
</dbReference>
<dbReference type="PANTHER" id="PTHR30332">
    <property type="entry name" value="PROBABLE GENERAL SECRETION PATHWAY PROTEIN D"/>
    <property type="match status" value="1"/>
</dbReference>
<keyword evidence="15" id="KW-1185">Reference proteome</keyword>
<evidence type="ECO:0000256" key="1">
    <source>
        <dbReference type="ARBA" id="ARBA00004442"/>
    </source>
</evidence>
<feature type="domain" description="NolW-like" evidence="12">
    <location>
        <begin position="285"/>
        <end position="361"/>
    </location>
</feature>
<dbReference type="InterPro" id="IPR049371">
    <property type="entry name" value="GspD-like_N0"/>
</dbReference>
<dbReference type="GO" id="GO:0015628">
    <property type="term" value="P:protein secretion by the type II secretion system"/>
    <property type="evidence" value="ECO:0007669"/>
    <property type="project" value="InterPro"/>
</dbReference>
<feature type="domain" description="GspD-like N0" evidence="13">
    <location>
        <begin position="44"/>
        <end position="113"/>
    </location>
</feature>
<name>C0QLT7_DESAH</name>
<dbReference type="AlphaFoldDB" id="C0QLT7"/>
<protein>
    <submittedName>
        <fullName evidence="14">GspD1</fullName>
    </submittedName>
</protein>
<gene>
    <name evidence="14" type="primary">gspD1</name>
    <name evidence="14" type="ordered locus">HRM2_11310</name>
</gene>
<evidence type="ECO:0000259" key="13">
    <source>
        <dbReference type="Pfam" id="PF21305"/>
    </source>
</evidence>
<comment type="similarity">
    <text evidence="2">Belongs to the bacterial secretin family. GSP D subfamily.</text>
</comment>